<protein>
    <submittedName>
        <fullName evidence="1">Uncharacterized protein</fullName>
    </submittedName>
</protein>
<reference evidence="1" key="1">
    <citation type="submission" date="2021-02" db="EMBL/GenBank/DDBJ databases">
        <authorList>
            <consortium name="DOE Joint Genome Institute"/>
            <person name="Ahrendt S."/>
            <person name="Looney B.P."/>
            <person name="Miyauchi S."/>
            <person name="Morin E."/>
            <person name="Drula E."/>
            <person name="Courty P.E."/>
            <person name="Chicoki N."/>
            <person name="Fauchery L."/>
            <person name="Kohler A."/>
            <person name="Kuo A."/>
            <person name="Labutti K."/>
            <person name="Pangilinan J."/>
            <person name="Lipzen A."/>
            <person name="Riley R."/>
            <person name="Andreopoulos W."/>
            <person name="He G."/>
            <person name="Johnson J."/>
            <person name="Barry K.W."/>
            <person name="Grigoriev I.V."/>
            <person name="Nagy L."/>
            <person name="Hibbett D."/>
            <person name="Henrissat B."/>
            <person name="Matheny P.B."/>
            <person name="Labbe J."/>
            <person name="Martin F."/>
        </authorList>
    </citation>
    <scope>NUCLEOTIDE SEQUENCE</scope>
    <source>
        <strain evidence="1">EC-137</strain>
    </source>
</reference>
<name>A0ACB8QC34_9AGAM</name>
<dbReference type="Proteomes" id="UP000814128">
    <property type="component" value="Unassembled WGS sequence"/>
</dbReference>
<sequence length="483" mass="52412">PYMTPPAPGLTPINALPNEVLADIFVLGADMQAEEPIDLDPDARSDAGADEDAEVDFEVLVSHVCQRWRAVALGTPALWNCVSFSEGPPFERSRTYIERSREAPLTITIDCTVQPRQTDGRVLPEDLPAIRDLILPHVGRWRSFECAVSSYAVMHSTLLALSSAGPAPELDELMLYDHGEHDDEYESFHPASLRAPLLPFGGIAPNLRHVVLWGVHLDWERAAFLTGLETLELAYHARDVRPSYAVFARMLSSSPALHRLSLQLSCPAGDADDWPVTPLPLPCVDQLQLAFLDPSTVLALLARLALPALRHLALEADPDDYSAVLHALVGSGGGGRAQQLESLKVAGLQVEEADVRAFYGAMPGLQTLELDGLTSSDHFIDCLIPAEDAALLPRLESLTTTGVDGAQICAIVETREGAGVPLRRVAMASDDELGLDDEAWLREHVDFARFEDEDSEFVDDQGSIVIEEDDFTGSEEGSGSGSE</sequence>
<organism evidence="1 2">
    <name type="scientific">Vararia minispora EC-137</name>
    <dbReference type="NCBI Taxonomy" id="1314806"/>
    <lineage>
        <taxon>Eukaryota</taxon>
        <taxon>Fungi</taxon>
        <taxon>Dikarya</taxon>
        <taxon>Basidiomycota</taxon>
        <taxon>Agaricomycotina</taxon>
        <taxon>Agaricomycetes</taxon>
        <taxon>Russulales</taxon>
        <taxon>Lachnocladiaceae</taxon>
        <taxon>Vararia</taxon>
    </lineage>
</organism>
<feature type="non-terminal residue" evidence="1">
    <location>
        <position position="483"/>
    </location>
</feature>
<feature type="non-terminal residue" evidence="1">
    <location>
        <position position="1"/>
    </location>
</feature>
<evidence type="ECO:0000313" key="1">
    <source>
        <dbReference type="EMBL" id="KAI0029165.1"/>
    </source>
</evidence>
<keyword evidence="2" id="KW-1185">Reference proteome</keyword>
<accession>A0ACB8QC34</accession>
<reference evidence="1" key="2">
    <citation type="journal article" date="2022" name="New Phytol.">
        <title>Evolutionary transition to the ectomycorrhizal habit in the genomes of a hyperdiverse lineage of mushroom-forming fungi.</title>
        <authorList>
            <person name="Looney B."/>
            <person name="Miyauchi S."/>
            <person name="Morin E."/>
            <person name="Drula E."/>
            <person name="Courty P.E."/>
            <person name="Kohler A."/>
            <person name="Kuo A."/>
            <person name="LaButti K."/>
            <person name="Pangilinan J."/>
            <person name="Lipzen A."/>
            <person name="Riley R."/>
            <person name="Andreopoulos W."/>
            <person name="He G."/>
            <person name="Johnson J."/>
            <person name="Nolan M."/>
            <person name="Tritt A."/>
            <person name="Barry K.W."/>
            <person name="Grigoriev I.V."/>
            <person name="Nagy L.G."/>
            <person name="Hibbett D."/>
            <person name="Henrissat B."/>
            <person name="Matheny P.B."/>
            <person name="Labbe J."/>
            <person name="Martin F.M."/>
        </authorList>
    </citation>
    <scope>NUCLEOTIDE SEQUENCE</scope>
    <source>
        <strain evidence="1">EC-137</strain>
    </source>
</reference>
<dbReference type="EMBL" id="MU273694">
    <property type="protein sequence ID" value="KAI0029165.1"/>
    <property type="molecule type" value="Genomic_DNA"/>
</dbReference>
<evidence type="ECO:0000313" key="2">
    <source>
        <dbReference type="Proteomes" id="UP000814128"/>
    </source>
</evidence>
<gene>
    <name evidence="1" type="ORF">K488DRAFT_10507</name>
</gene>
<comment type="caution">
    <text evidence="1">The sequence shown here is derived from an EMBL/GenBank/DDBJ whole genome shotgun (WGS) entry which is preliminary data.</text>
</comment>
<proteinExistence type="predicted"/>